<feature type="region of interest" description="Disordered" evidence="12">
    <location>
        <begin position="162"/>
        <end position="186"/>
    </location>
</feature>
<dbReference type="InterPro" id="IPR021752">
    <property type="entry name" value="TF_Rrn7_Zf"/>
</dbReference>
<dbReference type="GO" id="GO:0005668">
    <property type="term" value="C:RNA polymerase transcription factor SL1 complex"/>
    <property type="evidence" value="ECO:0007669"/>
    <property type="project" value="TreeGrafter"/>
</dbReference>
<evidence type="ECO:0000256" key="11">
    <source>
        <dbReference type="ARBA" id="ARBA00032500"/>
    </source>
</evidence>
<dbReference type="AlphaFoldDB" id="A0AA97LCP5"/>
<dbReference type="KEGG" id="emc:129339996"/>
<keyword evidence="8" id="KW-0238">DNA-binding</keyword>
<evidence type="ECO:0000259" key="14">
    <source>
        <dbReference type="Pfam" id="PF20644"/>
    </source>
</evidence>
<dbReference type="GO" id="GO:0001164">
    <property type="term" value="F:RNA polymerase I core promoter sequence-specific DNA binding"/>
    <property type="evidence" value="ECO:0007669"/>
    <property type="project" value="InterPro"/>
</dbReference>
<evidence type="ECO:0000259" key="13">
    <source>
        <dbReference type="Pfam" id="PF11781"/>
    </source>
</evidence>
<evidence type="ECO:0000256" key="1">
    <source>
        <dbReference type="ARBA" id="ARBA00004604"/>
    </source>
</evidence>
<proteinExistence type="inferred from homology"/>
<name>A0AA97LCP5_EUBMA</name>
<dbReference type="Pfam" id="PF20644">
    <property type="entry name" value="Rrn7_cyclin_N"/>
    <property type="match status" value="1"/>
</dbReference>
<dbReference type="PANTHER" id="PTHR31576">
    <property type="entry name" value="TATA BOX-BINDING PROTEIN-ASSOCIATED FACTOR RNA POLYMERASE I SUBUNIT B"/>
    <property type="match status" value="1"/>
</dbReference>
<evidence type="ECO:0000256" key="12">
    <source>
        <dbReference type="SAM" id="MobiDB-lite"/>
    </source>
</evidence>
<dbReference type="GeneID" id="129339996"/>
<dbReference type="InterPro" id="IPR048540">
    <property type="entry name" value="Rrn7_cyclin_N"/>
</dbReference>
<evidence type="ECO:0000256" key="5">
    <source>
        <dbReference type="ARBA" id="ARBA00022771"/>
    </source>
</evidence>
<evidence type="ECO:0000256" key="8">
    <source>
        <dbReference type="ARBA" id="ARBA00023125"/>
    </source>
</evidence>
<evidence type="ECO:0000256" key="10">
    <source>
        <dbReference type="ARBA" id="ARBA00023242"/>
    </source>
</evidence>
<gene>
    <name evidence="17" type="primary">TAF1B</name>
</gene>
<evidence type="ECO:0000256" key="7">
    <source>
        <dbReference type="ARBA" id="ARBA00023015"/>
    </source>
</evidence>
<organism evidence="16 17">
    <name type="scientific">Eublepharis macularius</name>
    <name type="common">Leopard gecko</name>
    <name type="synonym">Cyrtodactylus macularius</name>
    <dbReference type="NCBI Taxonomy" id="481883"/>
    <lineage>
        <taxon>Eukaryota</taxon>
        <taxon>Metazoa</taxon>
        <taxon>Chordata</taxon>
        <taxon>Craniata</taxon>
        <taxon>Vertebrata</taxon>
        <taxon>Euteleostomi</taxon>
        <taxon>Lepidosauria</taxon>
        <taxon>Squamata</taxon>
        <taxon>Bifurcata</taxon>
        <taxon>Gekkota</taxon>
        <taxon>Eublepharidae</taxon>
        <taxon>Eublepharinae</taxon>
        <taxon>Eublepharis</taxon>
    </lineage>
</organism>
<dbReference type="InterPro" id="IPR048538">
    <property type="entry name" value="Rrn7_cyclin_C"/>
</dbReference>
<evidence type="ECO:0000313" key="17">
    <source>
        <dbReference type="RefSeq" id="XP_054850519.1"/>
    </source>
</evidence>
<dbReference type="Pfam" id="PF11781">
    <property type="entry name" value="Zn_ribbon_RRN7"/>
    <property type="match status" value="1"/>
</dbReference>
<evidence type="ECO:0000313" key="16">
    <source>
        <dbReference type="Proteomes" id="UP001190640"/>
    </source>
</evidence>
<evidence type="ECO:0000256" key="6">
    <source>
        <dbReference type="ARBA" id="ARBA00022833"/>
    </source>
</evidence>
<evidence type="ECO:0000256" key="3">
    <source>
        <dbReference type="ARBA" id="ARBA00018994"/>
    </source>
</evidence>
<keyword evidence="10" id="KW-0539">Nucleus</keyword>
<feature type="domain" description="Rrn7/TAF1B C-terminal cyclin" evidence="15">
    <location>
        <begin position="265"/>
        <end position="455"/>
    </location>
</feature>
<dbReference type="RefSeq" id="XP_054850519.1">
    <property type="nucleotide sequence ID" value="XM_054994544.1"/>
</dbReference>
<keyword evidence="7" id="KW-0805">Transcription regulation</keyword>
<dbReference type="GO" id="GO:0042790">
    <property type="term" value="P:nucleolar large rRNA transcription by RNA polymerase I"/>
    <property type="evidence" value="ECO:0007669"/>
    <property type="project" value="TreeGrafter"/>
</dbReference>
<evidence type="ECO:0000259" key="15">
    <source>
        <dbReference type="Pfam" id="PF20645"/>
    </source>
</evidence>
<evidence type="ECO:0000256" key="2">
    <source>
        <dbReference type="ARBA" id="ARBA00006899"/>
    </source>
</evidence>
<comment type="subcellular location">
    <subcellularLocation>
        <location evidence="1">Nucleus</location>
        <location evidence="1">Nucleolus</location>
    </subcellularLocation>
</comment>
<keyword evidence="16" id="KW-1185">Reference proteome</keyword>
<dbReference type="GO" id="GO:0070860">
    <property type="term" value="C:RNA polymerase I core factor complex"/>
    <property type="evidence" value="ECO:0007669"/>
    <property type="project" value="InterPro"/>
</dbReference>
<dbReference type="InterPro" id="IPR033599">
    <property type="entry name" value="TAF1B/Rrn7"/>
</dbReference>
<reference evidence="17" key="1">
    <citation type="submission" date="2025-08" db="UniProtKB">
        <authorList>
            <consortium name="RefSeq"/>
        </authorList>
    </citation>
    <scope>IDENTIFICATION</scope>
    <source>
        <tissue evidence="17">Blood</tissue>
    </source>
</reference>
<dbReference type="CTD" id="9014"/>
<evidence type="ECO:0000256" key="9">
    <source>
        <dbReference type="ARBA" id="ARBA00023163"/>
    </source>
</evidence>
<dbReference type="Pfam" id="PF20645">
    <property type="entry name" value="Rrn7_cyclin_C"/>
    <property type="match status" value="1"/>
</dbReference>
<comment type="similarity">
    <text evidence="2">Belongs to the RRN7/TAF1B family.</text>
</comment>
<dbReference type="Proteomes" id="UP001190640">
    <property type="component" value="Chromosome 1"/>
</dbReference>
<feature type="compositionally biased region" description="Polar residues" evidence="12">
    <location>
        <begin position="162"/>
        <end position="177"/>
    </location>
</feature>
<keyword evidence="5" id="KW-0863">Zinc-finger</keyword>
<keyword evidence="6" id="KW-0862">Zinc</keyword>
<dbReference type="GO" id="GO:0008270">
    <property type="term" value="F:zinc ion binding"/>
    <property type="evidence" value="ECO:0007669"/>
    <property type="project" value="UniProtKB-KW"/>
</dbReference>
<feature type="domain" description="Rrn7/TAF1B N-terminal cyclin" evidence="14">
    <location>
        <begin position="80"/>
        <end position="248"/>
    </location>
</feature>
<sequence>MEEEDTRDYHEPCSQCSDVNWGLTDEGTFYCRSCHNVIDRTREVLTGDAISNARVQSVSRGLTKRSKFDKGLEWYICEGFQFILQKQAEALQSLGVSSQMKDEVLCNLWTNYLQKSELAYCDKPSKDARHDGLPLSSDTDNEVNTDLDIIRLLGLSSSASDTDVASESSIGETSSLGKRSDTSDWSGSVDGGSYLRNRKGHLTLSMPVTLAFCYLALLWLRESITLSDLLRLVMDGHIPYLNAYKDFPEEMKVYGTDFKIFHAESWPVYEDVHKKMQSLATYLELPRFPDIAEDSFLHPNILCMKYLMEANLPDDMHNWTCRVVKKIGIGEADFLTLQPGNKSVRKVKYDIIAVAVVVVVLKILFLLDDQFEWQLSKHAEERNKNNQEGCPVFDIRKWYMVVKKAMDLEQKKLEEERVKYLWKCEQPRFQSASEKSVVLKKRQMVTVLQRQFRSLSGTMEPTEKKKPSSFQFHWTEENLERPCFHGHSLDGILRQTDHVLTTLNKDYWLCAMELCKEKECGHLAHYEESDFPHSYQFVLSLFSFILRVQPSVIHEEVCAIEHRLFYSQLHKKSRISKGKKGRKSKRPEASLAFENSREKTAVSDTAPAVDLVLPINTSTESRGLNRDILSSTSLYT</sequence>
<feature type="domain" description="RRN7-type" evidence="13">
    <location>
        <begin position="8"/>
        <end position="38"/>
    </location>
</feature>
<accession>A0AA97LCP5</accession>
<keyword evidence="4" id="KW-0479">Metal-binding</keyword>
<evidence type="ECO:0000256" key="4">
    <source>
        <dbReference type="ARBA" id="ARBA00022723"/>
    </source>
</evidence>
<protein>
    <recommendedName>
        <fullName evidence="3">TATA box-binding protein-associated factor RNA polymerase I subunit B</fullName>
    </recommendedName>
    <alternativeName>
        <fullName evidence="11">TATA box-binding protein-associated factor 1B</fullName>
    </alternativeName>
</protein>
<keyword evidence="9" id="KW-0804">Transcription</keyword>
<dbReference type="PANTHER" id="PTHR31576:SF2">
    <property type="entry name" value="TATA BOX-BINDING PROTEIN-ASSOCIATED FACTOR RNA POLYMERASE I SUBUNIT B"/>
    <property type="match status" value="1"/>
</dbReference>